<dbReference type="PANTHER" id="PTHR45033">
    <property type="match status" value="1"/>
</dbReference>
<protein>
    <submittedName>
        <fullName evidence="2">NADPH:quinone reductase-like Zn-dependent oxidoreductase</fullName>
    </submittedName>
</protein>
<dbReference type="Gene3D" id="3.40.50.720">
    <property type="entry name" value="NAD(P)-binding Rossmann-like Domain"/>
    <property type="match status" value="1"/>
</dbReference>
<dbReference type="Pfam" id="PF08240">
    <property type="entry name" value="ADH_N"/>
    <property type="match status" value="1"/>
</dbReference>
<dbReference type="PANTHER" id="PTHR45033:SF2">
    <property type="entry name" value="ZINC-TYPE ALCOHOL DEHYDROGENASE-LIKE PROTEIN C1773.06C"/>
    <property type="match status" value="1"/>
</dbReference>
<dbReference type="EMBL" id="JAUTBB010000001">
    <property type="protein sequence ID" value="MDQ1120225.1"/>
    <property type="molecule type" value="Genomic_DNA"/>
</dbReference>
<comment type="caution">
    <text evidence="2">The sequence shown here is derived from an EMBL/GenBank/DDBJ whole genome shotgun (WGS) entry which is preliminary data.</text>
</comment>
<organism evidence="2 3">
    <name type="scientific">Pseudoxanthomonas winnipegensis</name>
    <dbReference type="NCBI Taxonomy" id="2480810"/>
    <lineage>
        <taxon>Bacteria</taxon>
        <taxon>Pseudomonadati</taxon>
        <taxon>Pseudomonadota</taxon>
        <taxon>Gammaproteobacteria</taxon>
        <taxon>Lysobacterales</taxon>
        <taxon>Lysobacteraceae</taxon>
        <taxon>Pseudoxanthomonas</taxon>
    </lineage>
</organism>
<name>A0AAW8GG40_9GAMM</name>
<dbReference type="GO" id="GO:0016491">
    <property type="term" value="F:oxidoreductase activity"/>
    <property type="evidence" value="ECO:0007669"/>
    <property type="project" value="InterPro"/>
</dbReference>
<dbReference type="CDD" id="cd08276">
    <property type="entry name" value="MDR7"/>
    <property type="match status" value="1"/>
</dbReference>
<dbReference type="InterPro" id="IPR011032">
    <property type="entry name" value="GroES-like_sf"/>
</dbReference>
<dbReference type="SUPFAM" id="SSF50129">
    <property type="entry name" value="GroES-like"/>
    <property type="match status" value="1"/>
</dbReference>
<dbReference type="InterPro" id="IPR020843">
    <property type="entry name" value="ER"/>
</dbReference>
<dbReference type="Pfam" id="PF00107">
    <property type="entry name" value="ADH_zinc_N"/>
    <property type="match status" value="1"/>
</dbReference>
<evidence type="ECO:0000259" key="1">
    <source>
        <dbReference type="SMART" id="SM00829"/>
    </source>
</evidence>
<sequence length="338" mass="35480">MRQYLLTAFGLDQLQIAHAHAPDPRPGPHEVLVRLEAASLNYRDLLLATGQLYRNVQLPIVPISDGAGTVLEVGQAVTRFKPGDRVTTFYKARWLAGRMRPEWEGADLGGPCPGVLRELACLDAYSLAPAPAGLSSVQAATLPIAALTAWQTLEQARITAGQTVLVLGTGGVSLFALQMAKARGARVIVLSSSDEKLARAARLGADAGINYTALPQWAARVRELTGGHGVDAVVETVGASTLAQSIQATRMHGFVGVIGFLGGSQAGLALSEVILKRLRVQGISVASLEAHERMVAAIEAIGLEPVIDAVYGFDQAGQALQALASGGHFGKLAIDFAR</sequence>
<dbReference type="AlphaFoldDB" id="A0AAW8GG40"/>
<dbReference type="InterPro" id="IPR013154">
    <property type="entry name" value="ADH-like_N"/>
</dbReference>
<dbReference type="SMART" id="SM00829">
    <property type="entry name" value="PKS_ER"/>
    <property type="match status" value="1"/>
</dbReference>
<dbReference type="SUPFAM" id="SSF51735">
    <property type="entry name" value="NAD(P)-binding Rossmann-fold domains"/>
    <property type="match status" value="1"/>
</dbReference>
<proteinExistence type="predicted"/>
<accession>A0AAW8GG40</accession>
<gene>
    <name evidence="2" type="ORF">QE383_002533</name>
</gene>
<dbReference type="InterPro" id="IPR013149">
    <property type="entry name" value="ADH-like_C"/>
</dbReference>
<dbReference type="RefSeq" id="WP_306993551.1">
    <property type="nucleotide sequence ID" value="NZ_JAUTBB010000001.1"/>
</dbReference>
<reference evidence="2" key="1">
    <citation type="submission" date="2023-07" db="EMBL/GenBank/DDBJ databases">
        <title>Functional and genomic diversity of the sorghum phyllosphere microbiome.</title>
        <authorList>
            <person name="Shade A."/>
        </authorList>
    </citation>
    <scope>NUCLEOTIDE SEQUENCE</scope>
    <source>
        <strain evidence="2">SORGH_AS_0908</strain>
    </source>
</reference>
<feature type="domain" description="Enoyl reductase (ER)" evidence="1">
    <location>
        <begin position="10"/>
        <end position="334"/>
    </location>
</feature>
<dbReference type="InterPro" id="IPR052711">
    <property type="entry name" value="Zinc_ADH-like"/>
</dbReference>
<dbReference type="Proteomes" id="UP001234354">
    <property type="component" value="Unassembled WGS sequence"/>
</dbReference>
<evidence type="ECO:0000313" key="3">
    <source>
        <dbReference type="Proteomes" id="UP001234354"/>
    </source>
</evidence>
<dbReference type="Gene3D" id="3.90.180.10">
    <property type="entry name" value="Medium-chain alcohol dehydrogenases, catalytic domain"/>
    <property type="match status" value="1"/>
</dbReference>
<evidence type="ECO:0000313" key="2">
    <source>
        <dbReference type="EMBL" id="MDQ1120225.1"/>
    </source>
</evidence>
<dbReference type="InterPro" id="IPR036291">
    <property type="entry name" value="NAD(P)-bd_dom_sf"/>
</dbReference>